<gene>
    <name evidence="1" type="ORF">PAXRUDRAFT_643916</name>
</gene>
<dbReference type="AlphaFoldDB" id="A0A0D0E2P9"/>
<reference evidence="2" key="2">
    <citation type="submission" date="2015-01" db="EMBL/GenBank/DDBJ databases">
        <title>Evolutionary Origins and Diversification of the Mycorrhizal Mutualists.</title>
        <authorList>
            <consortium name="DOE Joint Genome Institute"/>
            <consortium name="Mycorrhizal Genomics Consortium"/>
            <person name="Kohler A."/>
            <person name="Kuo A."/>
            <person name="Nagy L.G."/>
            <person name="Floudas D."/>
            <person name="Copeland A."/>
            <person name="Barry K.W."/>
            <person name="Cichocki N."/>
            <person name="Veneault-Fourrey C."/>
            <person name="LaButti K."/>
            <person name="Lindquist E.A."/>
            <person name="Lipzen A."/>
            <person name="Lundell T."/>
            <person name="Morin E."/>
            <person name="Murat C."/>
            <person name="Riley R."/>
            <person name="Ohm R."/>
            <person name="Sun H."/>
            <person name="Tunlid A."/>
            <person name="Henrissat B."/>
            <person name="Grigoriev I.V."/>
            <person name="Hibbett D.S."/>
            <person name="Martin F."/>
        </authorList>
    </citation>
    <scope>NUCLEOTIDE SEQUENCE [LARGE SCALE GENOMIC DNA]</scope>
    <source>
        <strain evidence="2">Ve08.2h10</strain>
    </source>
</reference>
<evidence type="ECO:0000313" key="2">
    <source>
        <dbReference type="Proteomes" id="UP000054538"/>
    </source>
</evidence>
<organism evidence="1 2">
    <name type="scientific">Paxillus rubicundulus Ve08.2h10</name>
    <dbReference type="NCBI Taxonomy" id="930991"/>
    <lineage>
        <taxon>Eukaryota</taxon>
        <taxon>Fungi</taxon>
        <taxon>Dikarya</taxon>
        <taxon>Basidiomycota</taxon>
        <taxon>Agaricomycotina</taxon>
        <taxon>Agaricomycetes</taxon>
        <taxon>Agaricomycetidae</taxon>
        <taxon>Boletales</taxon>
        <taxon>Paxilineae</taxon>
        <taxon>Paxillaceae</taxon>
        <taxon>Paxillus</taxon>
    </lineage>
</organism>
<keyword evidence="2" id="KW-1185">Reference proteome</keyword>
<dbReference type="Proteomes" id="UP000054538">
    <property type="component" value="Unassembled WGS sequence"/>
</dbReference>
<dbReference type="EMBL" id="KN825421">
    <property type="protein sequence ID" value="KIK91150.1"/>
    <property type="molecule type" value="Genomic_DNA"/>
</dbReference>
<accession>A0A0D0E2P9</accession>
<sequence length="53" mass="6084">MKSRPKNCCRDYFIDSGAFIVLMRTIQNFVVFYWKGRATASQSCAVSCPQRTT</sequence>
<reference evidence="1 2" key="1">
    <citation type="submission" date="2014-04" db="EMBL/GenBank/DDBJ databases">
        <authorList>
            <consortium name="DOE Joint Genome Institute"/>
            <person name="Kuo A."/>
            <person name="Kohler A."/>
            <person name="Jargeat P."/>
            <person name="Nagy L.G."/>
            <person name="Floudas D."/>
            <person name="Copeland A."/>
            <person name="Barry K.W."/>
            <person name="Cichocki N."/>
            <person name="Veneault-Fourrey C."/>
            <person name="LaButti K."/>
            <person name="Lindquist E.A."/>
            <person name="Lipzen A."/>
            <person name="Lundell T."/>
            <person name="Morin E."/>
            <person name="Murat C."/>
            <person name="Sun H."/>
            <person name="Tunlid A."/>
            <person name="Henrissat B."/>
            <person name="Grigoriev I.V."/>
            <person name="Hibbett D.S."/>
            <person name="Martin F."/>
            <person name="Nordberg H.P."/>
            <person name="Cantor M.N."/>
            <person name="Hua S.X."/>
        </authorList>
    </citation>
    <scope>NUCLEOTIDE SEQUENCE [LARGE SCALE GENOMIC DNA]</scope>
    <source>
        <strain evidence="1 2">Ve08.2h10</strain>
    </source>
</reference>
<dbReference type="InParanoid" id="A0A0D0E2P9"/>
<name>A0A0D0E2P9_9AGAM</name>
<dbReference type="HOGENOM" id="CLU_3069383_0_0_1"/>
<evidence type="ECO:0000313" key="1">
    <source>
        <dbReference type="EMBL" id="KIK91150.1"/>
    </source>
</evidence>
<proteinExistence type="predicted"/>
<protein>
    <submittedName>
        <fullName evidence="1">Uncharacterized protein</fullName>
    </submittedName>
</protein>